<keyword evidence="3" id="KW-1185">Reference proteome</keyword>
<reference evidence="2 3" key="1">
    <citation type="submission" date="2018-11" db="EMBL/GenBank/DDBJ databases">
        <authorList>
            <consortium name="Pathogen Informatics"/>
        </authorList>
    </citation>
    <scope>NUCLEOTIDE SEQUENCE [LARGE SCALE GENOMIC DNA]</scope>
</reference>
<evidence type="ECO:0000313" key="4">
    <source>
        <dbReference type="WBParaSite" id="HPBE_0002343501-mRNA-1"/>
    </source>
</evidence>
<feature type="compositionally biased region" description="Basic and acidic residues" evidence="1">
    <location>
        <begin position="85"/>
        <end position="103"/>
    </location>
</feature>
<protein>
    <submittedName>
        <fullName evidence="4">39S ribosomal protein L35, mitochondrial</fullName>
    </submittedName>
</protein>
<evidence type="ECO:0000256" key="1">
    <source>
        <dbReference type="SAM" id="MobiDB-lite"/>
    </source>
</evidence>
<evidence type="ECO:0000313" key="3">
    <source>
        <dbReference type="Proteomes" id="UP000050761"/>
    </source>
</evidence>
<dbReference type="Proteomes" id="UP000050761">
    <property type="component" value="Unassembled WGS sequence"/>
</dbReference>
<dbReference type="EMBL" id="UZAH01035053">
    <property type="protein sequence ID" value="VDP38809.1"/>
    <property type="molecule type" value="Genomic_DNA"/>
</dbReference>
<proteinExistence type="predicted"/>
<gene>
    <name evidence="2" type="ORF">HPBE_LOCUS23434</name>
</gene>
<dbReference type="AlphaFoldDB" id="A0A183GL65"/>
<reference evidence="4" key="2">
    <citation type="submission" date="2019-09" db="UniProtKB">
        <authorList>
            <consortium name="WormBaseParasite"/>
        </authorList>
    </citation>
    <scope>IDENTIFICATION</scope>
</reference>
<name>A0A183GL65_HELPZ</name>
<accession>A0A183GL65</accession>
<accession>A0A3P8GW23</accession>
<feature type="region of interest" description="Disordered" evidence="1">
    <location>
        <begin position="62"/>
        <end position="103"/>
    </location>
</feature>
<sequence>MLKHDGEKDSVNVANMHSIWRRMRQPIRSHRMAANYILSGESSKFTIYSADNASWYEWGPSAERRDSEDVPQTSKLRHVLKTSNLRRDSEHVLKTSNLRKDSE</sequence>
<evidence type="ECO:0000313" key="2">
    <source>
        <dbReference type="EMBL" id="VDP38809.1"/>
    </source>
</evidence>
<organism evidence="3 4">
    <name type="scientific">Heligmosomoides polygyrus</name>
    <name type="common">Parasitic roundworm</name>
    <dbReference type="NCBI Taxonomy" id="6339"/>
    <lineage>
        <taxon>Eukaryota</taxon>
        <taxon>Metazoa</taxon>
        <taxon>Ecdysozoa</taxon>
        <taxon>Nematoda</taxon>
        <taxon>Chromadorea</taxon>
        <taxon>Rhabditida</taxon>
        <taxon>Rhabditina</taxon>
        <taxon>Rhabditomorpha</taxon>
        <taxon>Strongyloidea</taxon>
        <taxon>Heligmosomidae</taxon>
        <taxon>Heligmosomoides</taxon>
    </lineage>
</organism>
<dbReference type="WBParaSite" id="HPBE_0002343501-mRNA-1">
    <property type="protein sequence ID" value="HPBE_0002343501-mRNA-1"/>
    <property type="gene ID" value="HPBE_0002343501"/>
</dbReference>